<sequence length="112" mass="11902">PPLFSLSPFSLGHQPPLTSASSHLLSSSSISLFSLDIHRSRNHLIGPLPRRFALPLDASAAASFFSPTSDAGSHSPPLPNAKPPTTRKTTTTPPNQSPDLPLFSLFFTSNSI</sequence>
<comment type="caution">
    <text evidence="2">The sequence shown here is derived from an EMBL/GenBank/DDBJ whole genome shotgun (WGS) entry which is preliminary data.</text>
</comment>
<dbReference type="EMBL" id="JACEIK010001491">
    <property type="protein sequence ID" value="MCD7469830.1"/>
    <property type="molecule type" value="Genomic_DNA"/>
</dbReference>
<feature type="non-terminal residue" evidence="2">
    <location>
        <position position="1"/>
    </location>
</feature>
<gene>
    <name evidence="2" type="ORF">HAX54_009134</name>
</gene>
<keyword evidence="3" id="KW-1185">Reference proteome</keyword>
<protein>
    <submittedName>
        <fullName evidence="2">Uncharacterized protein</fullName>
    </submittedName>
</protein>
<organism evidence="2 3">
    <name type="scientific">Datura stramonium</name>
    <name type="common">Jimsonweed</name>
    <name type="synonym">Common thornapple</name>
    <dbReference type="NCBI Taxonomy" id="4076"/>
    <lineage>
        <taxon>Eukaryota</taxon>
        <taxon>Viridiplantae</taxon>
        <taxon>Streptophyta</taxon>
        <taxon>Embryophyta</taxon>
        <taxon>Tracheophyta</taxon>
        <taxon>Spermatophyta</taxon>
        <taxon>Magnoliopsida</taxon>
        <taxon>eudicotyledons</taxon>
        <taxon>Gunneridae</taxon>
        <taxon>Pentapetalae</taxon>
        <taxon>asterids</taxon>
        <taxon>lamiids</taxon>
        <taxon>Solanales</taxon>
        <taxon>Solanaceae</taxon>
        <taxon>Solanoideae</taxon>
        <taxon>Datureae</taxon>
        <taxon>Datura</taxon>
    </lineage>
</organism>
<evidence type="ECO:0000256" key="1">
    <source>
        <dbReference type="SAM" id="MobiDB-lite"/>
    </source>
</evidence>
<name>A0ABS8TFS2_DATST</name>
<evidence type="ECO:0000313" key="3">
    <source>
        <dbReference type="Proteomes" id="UP000823775"/>
    </source>
</evidence>
<dbReference type="Proteomes" id="UP000823775">
    <property type="component" value="Unassembled WGS sequence"/>
</dbReference>
<reference evidence="2 3" key="1">
    <citation type="journal article" date="2021" name="BMC Genomics">
        <title>Datura genome reveals duplications of psychoactive alkaloid biosynthetic genes and high mutation rate following tissue culture.</title>
        <authorList>
            <person name="Rajewski A."/>
            <person name="Carter-House D."/>
            <person name="Stajich J."/>
            <person name="Litt A."/>
        </authorList>
    </citation>
    <scope>NUCLEOTIDE SEQUENCE [LARGE SCALE GENOMIC DNA]</scope>
    <source>
        <strain evidence="2">AR-01</strain>
    </source>
</reference>
<accession>A0ABS8TFS2</accession>
<evidence type="ECO:0000313" key="2">
    <source>
        <dbReference type="EMBL" id="MCD7469830.1"/>
    </source>
</evidence>
<proteinExistence type="predicted"/>
<feature type="region of interest" description="Disordered" evidence="1">
    <location>
        <begin position="66"/>
        <end position="112"/>
    </location>
</feature>
<feature type="compositionally biased region" description="Low complexity" evidence="1">
    <location>
        <begin position="83"/>
        <end position="94"/>
    </location>
</feature>